<dbReference type="InterPro" id="IPR000868">
    <property type="entry name" value="Isochorismatase-like_dom"/>
</dbReference>
<proteinExistence type="inferred from homology"/>
<dbReference type="InterPro" id="IPR036380">
    <property type="entry name" value="Isochorismatase-like_sf"/>
</dbReference>
<protein>
    <submittedName>
        <fullName evidence="4">Cysteine hydrolase</fullName>
    </submittedName>
</protein>
<accession>A0A4Q0VZI4</accession>
<comment type="caution">
    <text evidence="4">The sequence shown here is derived from an EMBL/GenBank/DDBJ whole genome shotgun (WGS) entry which is preliminary data.</text>
</comment>
<dbReference type="Gene3D" id="3.40.50.850">
    <property type="entry name" value="Isochorismatase-like"/>
    <property type="match status" value="1"/>
</dbReference>
<dbReference type="Proteomes" id="UP000290649">
    <property type="component" value="Unassembled WGS sequence"/>
</dbReference>
<dbReference type="PANTHER" id="PTHR43540:SF10">
    <property type="entry name" value="ISOCHORISMATASE"/>
    <property type="match status" value="1"/>
</dbReference>
<dbReference type="EMBL" id="QOUX01000001">
    <property type="protein sequence ID" value="RXJ04001.1"/>
    <property type="molecule type" value="Genomic_DNA"/>
</dbReference>
<evidence type="ECO:0000256" key="1">
    <source>
        <dbReference type="ARBA" id="ARBA00006336"/>
    </source>
</evidence>
<dbReference type="Pfam" id="PF00857">
    <property type="entry name" value="Isochorismatase"/>
    <property type="match status" value="1"/>
</dbReference>
<dbReference type="GO" id="GO:0016787">
    <property type="term" value="F:hydrolase activity"/>
    <property type="evidence" value="ECO:0007669"/>
    <property type="project" value="UniProtKB-KW"/>
</dbReference>
<sequence>MMKALLIIDYTNDFVADDGSLTCGKPAQDIEERITEITKEFVESNDYVLFAVDVHEKDDPYHPETKLYPPHNLRNSKGRDQYGRLGSYYEQLQQSKNLQVDWVDKTRYSAFCGTDIEMRLRMRNITEVHLVGVCTDICVLHTAVDAYNKGFQIVVHEDAVQSFSQSGHEWALNHFTAALGAKVVRKNS</sequence>
<dbReference type="RefSeq" id="WP_129076345.1">
    <property type="nucleotide sequence ID" value="NZ_QOUX01000001.1"/>
</dbReference>
<keyword evidence="5" id="KW-1185">Reference proteome</keyword>
<evidence type="ECO:0000256" key="2">
    <source>
        <dbReference type="ARBA" id="ARBA00022801"/>
    </source>
</evidence>
<evidence type="ECO:0000259" key="3">
    <source>
        <dbReference type="Pfam" id="PF00857"/>
    </source>
</evidence>
<dbReference type="OrthoDB" id="9796485at2"/>
<gene>
    <name evidence="4" type="ORF">DS745_01005</name>
</gene>
<name>A0A4Q0VZI4_9BACI</name>
<dbReference type="SUPFAM" id="SSF52499">
    <property type="entry name" value="Isochorismatase-like hydrolases"/>
    <property type="match status" value="1"/>
</dbReference>
<comment type="similarity">
    <text evidence="1">Belongs to the isochorismatase family.</text>
</comment>
<dbReference type="InterPro" id="IPR050272">
    <property type="entry name" value="Isochorismatase-like_hydrls"/>
</dbReference>
<dbReference type="CDD" id="cd00431">
    <property type="entry name" value="cysteine_hydrolases"/>
    <property type="match status" value="1"/>
</dbReference>
<keyword evidence="2 4" id="KW-0378">Hydrolase</keyword>
<organism evidence="4 5">
    <name type="scientific">Anaerobacillus alkaliphilus</name>
    <dbReference type="NCBI Taxonomy" id="1548597"/>
    <lineage>
        <taxon>Bacteria</taxon>
        <taxon>Bacillati</taxon>
        <taxon>Bacillota</taxon>
        <taxon>Bacilli</taxon>
        <taxon>Bacillales</taxon>
        <taxon>Bacillaceae</taxon>
        <taxon>Anaerobacillus</taxon>
    </lineage>
</organism>
<evidence type="ECO:0000313" key="5">
    <source>
        <dbReference type="Proteomes" id="UP000290649"/>
    </source>
</evidence>
<reference evidence="4 5" key="1">
    <citation type="journal article" date="2019" name="Int. J. Syst. Evol. Microbiol.">
        <title>Anaerobacillus alkaliphilus sp. nov., a novel alkaliphilic and moderately halophilic bacterium.</title>
        <authorList>
            <person name="Borsodi A.K."/>
            <person name="Aszalos J.M."/>
            <person name="Bihari P."/>
            <person name="Nagy I."/>
            <person name="Schumann P."/>
            <person name="Sproer C."/>
            <person name="Kovacs A.L."/>
            <person name="Boka K."/>
            <person name="Dobosy P."/>
            <person name="Ovari M."/>
            <person name="Szili-Kovacs T."/>
            <person name="Toth E."/>
        </authorList>
    </citation>
    <scope>NUCLEOTIDE SEQUENCE [LARGE SCALE GENOMIC DNA]</scope>
    <source>
        <strain evidence="4 5">B16-10</strain>
    </source>
</reference>
<dbReference type="AlphaFoldDB" id="A0A4Q0VZI4"/>
<feature type="domain" description="Isochorismatase-like" evidence="3">
    <location>
        <begin position="4"/>
        <end position="184"/>
    </location>
</feature>
<dbReference type="PANTHER" id="PTHR43540">
    <property type="entry name" value="PEROXYUREIDOACRYLATE/UREIDOACRYLATE AMIDOHYDROLASE-RELATED"/>
    <property type="match status" value="1"/>
</dbReference>
<evidence type="ECO:0000313" key="4">
    <source>
        <dbReference type="EMBL" id="RXJ04001.1"/>
    </source>
</evidence>